<accession>A0A5J9TB91</accession>
<name>A0A5J9TB91_9POAL</name>
<organism evidence="1 2">
    <name type="scientific">Eragrostis curvula</name>
    <name type="common">weeping love grass</name>
    <dbReference type="NCBI Taxonomy" id="38414"/>
    <lineage>
        <taxon>Eukaryota</taxon>
        <taxon>Viridiplantae</taxon>
        <taxon>Streptophyta</taxon>
        <taxon>Embryophyta</taxon>
        <taxon>Tracheophyta</taxon>
        <taxon>Spermatophyta</taxon>
        <taxon>Magnoliopsida</taxon>
        <taxon>Liliopsida</taxon>
        <taxon>Poales</taxon>
        <taxon>Poaceae</taxon>
        <taxon>PACMAD clade</taxon>
        <taxon>Chloridoideae</taxon>
        <taxon>Eragrostideae</taxon>
        <taxon>Eragrostidinae</taxon>
        <taxon>Eragrostis</taxon>
    </lineage>
</organism>
<gene>
    <name evidence="1" type="ORF">EJB05_42033</name>
</gene>
<dbReference type="AlphaFoldDB" id="A0A5J9TB91"/>
<sequence length="71" mass="7668">MIEAGGVLDPFSAFTPIRISSTSKQDAFFNSDSSAKLTVAFSTFGRTKRLLMRFQRLGGSELHSPGSVALK</sequence>
<proteinExistence type="predicted"/>
<evidence type="ECO:0000313" key="1">
    <source>
        <dbReference type="EMBL" id="TVU08624.1"/>
    </source>
</evidence>
<reference evidence="1 2" key="1">
    <citation type="journal article" date="2019" name="Sci. Rep.">
        <title>A high-quality genome of Eragrostis curvula grass provides insights into Poaceae evolution and supports new strategies to enhance forage quality.</title>
        <authorList>
            <person name="Carballo J."/>
            <person name="Santos B.A.C.M."/>
            <person name="Zappacosta D."/>
            <person name="Garbus I."/>
            <person name="Selva J.P."/>
            <person name="Gallo C.A."/>
            <person name="Diaz A."/>
            <person name="Albertini E."/>
            <person name="Caccamo M."/>
            <person name="Echenique V."/>
        </authorList>
    </citation>
    <scope>NUCLEOTIDE SEQUENCE [LARGE SCALE GENOMIC DNA]</scope>
    <source>
        <strain evidence="2">cv. Victoria</strain>
        <tissue evidence="1">Leaf</tissue>
    </source>
</reference>
<dbReference type="EMBL" id="RWGY01000039">
    <property type="protein sequence ID" value="TVU08624.1"/>
    <property type="molecule type" value="Genomic_DNA"/>
</dbReference>
<protein>
    <submittedName>
        <fullName evidence="1">Uncharacterized protein</fullName>
    </submittedName>
</protein>
<evidence type="ECO:0000313" key="2">
    <source>
        <dbReference type="Proteomes" id="UP000324897"/>
    </source>
</evidence>
<dbReference type="Proteomes" id="UP000324897">
    <property type="component" value="Chromosome 3"/>
</dbReference>
<comment type="caution">
    <text evidence="1">The sequence shown here is derived from an EMBL/GenBank/DDBJ whole genome shotgun (WGS) entry which is preliminary data.</text>
</comment>
<keyword evidence="2" id="KW-1185">Reference proteome</keyword>
<dbReference type="Gramene" id="TVU08624">
    <property type="protein sequence ID" value="TVU08624"/>
    <property type="gene ID" value="EJB05_42033"/>
</dbReference>